<dbReference type="RefSeq" id="WP_009541639.1">
    <property type="nucleotide sequence ID" value="NZ_ANHY01000016.1"/>
</dbReference>
<gene>
    <name evidence="2" type="ORF">C882_0983</name>
</gene>
<accession>K9GUH9</accession>
<protein>
    <submittedName>
        <fullName evidence="2">Uncharacterized protein</fullName>
    </submittedName>
</protein>
<dbReference type="Proteomes" id="UP000009881">
    <property type="component" value="Unassembled WGS sequence"/>
</dbReference>
<reference evidence="2 3" key="1">
    <citation type="journal article" date="2013" name="Genome Announc.">
        <title>Draft Genome Sequence of an Alphaproteobacterium, Caenispirillum salinarum AK4(T), Isolated from a Solar Saltern.</title>
        <authorList>
            <person name="Khatri I."/>
            <person name="Singh A."/>
            <person name="Korpole S."/>
            <person name="Pinnaka A.K."/>
            <person name="Subramanian S."/>
        </authorList>
    </citation>
    <scope>NUCLEOTIDE SEQUENCE [LARGE SCALE GENOMIC DNA]</scope>
    <source>
        <strain evidence="2 3">AK4</strain>
    </source>
</reference>
<feature type="region of interest" description="Disordered" evidence="1">
    <location>
        <begin position="1"/>
        <end position="27"/>
    </location>
</feature>
<proteinExistence type="predicted"/>
<dbReference type="STRING" id="1238182.C882_0983"/>
<organism evidence="2 3">
    <name type="scientific">Caenispirillum salinarum AK4</name>
    <dbReference type="NCBI Taxonomy" id="1238182"/>
    <lineage>
        <taxon>Bacteria</taxon>
        <taxon>Pseudomonadati</taxon>
        <taxon>Pseudomonadota</taxon>
        <taxon>Alphaproteobacteria</taxon>
        <taxon>Rhodospirillales</taxon>
        <taxon>Novispirillaceae</taxon>
        <taxon>Caenispirillum</taxon>
    </lineage>
</organism>
<feature type="compositionally biased region" description="Polar residues" evidence="1">
    <location>
        <begin position="9"/>
        <end position="22"/>
    </location>
</feature>
<evidence type="ECO:0000313" key="3">
    <source>
        <dbReference type="Proteomes" id="UP000009881"/>
    </source>
</evidence>
<dbReference type="EMBL" id="ANHY01000016">
    <property type="protein sequence ID" value="EKV28409.1"/>
    <property type="molecule type" value="Genomic_DNA"/>
</dbReference>
<sequence length="229" mass="24472">MTPPWAMQSFMQSLSSSRATSQPPVPVPARWEQALRGRPGVTVLRDAAVDAPWGPECLPAVILHRRGAVVLEPRAPHDIACMSSGGSGAASPCRAVLDARRRADLLQRHIVGRARRLFPRRLFPRRFAAALDFSAVVLVEAPPNASASAAATGRTGRERICSAIVWSVETLVAHLDEHAHPPSRRALPVLSTAEAALLAAELAVPLSPPSAEATTARHFALRFPTGHPT</sequence>
<keyword evidence="3" id="KW-1185">Reference proteome</keyword>
<comment type="caution">
    <text evidence="2">The sequence shown here is derived from an EMBL/GenBank/DDBJ whole genome shotgun (WGS) entry which is preliminary data.</text>
</comment>
<dbReference type="AlphaFoldDB" id="K9GUH9"/>
<name>K9GUH9_9PROT</name>
<evidence type="ECO:0000313" key="2">
    <source>
        <dbReference type="EMBL" id="EKV28409.1"/>
    </source>
</evidence>
<evidence type="ECO:0000256" key="1">
    <source>
        <dbReference type="SAM" id="MobiDB-lite"/>
    </source>
</evidence>